<dbReference type="Pfam" id="PF00501">
    <property type="entry name" value="AMP-binding"/>
    <property type="match status" value="1"/>
</dbReference>
<dbReference type="NCBIfam" id="TIGR01733">
    <property type="entry name" value="AA-adenyl-dom"/>
    <property type="match status" value="1"/>
</dbReference>
<dbReference type="PANTHER" id="PTHR45527">
    <property type="entry name" value="NONRIBOSOMAL PEPTIDE SYNTHETASE"/>
    <property type="match status" value="1"/>
</dbReference>
<dbReference type="GO" id="GO:0005737">
    <property type="term" value="C:cytoplasm"/>
    <property type="evidence" value="ECO:0007669"/>
    <property type="project" value="TreeGrafter"/>
</dbReference>
<dbReference type="InterPro" id="IPR029058">
    <property type="entry name" value="AB_hydrolase_fold"/>
</dbReference>
<dbReference type="FunFam" id="3.40.50.980:FF:000001">
    <property type="entry name" value="Non-ribosomal peptide synthetase"/>
    <property type="match status" value="1"/>
</dbReference>
<dbReference type="InterPro" id="IPR023213">
    <property type="entry name" value="CAT-like_dom_sf"/>
</dbReference>
<reference evidence="6 7" key="1">
    <citation type="submission" date="2018-11" db="EMBL/GenBank/DDBJ databases">
        <title>Genome sequencing of Lautropia sp. KCOM 2505 (= ChDC F240).</title>
        <authorList>
            <person name="Kook J.-K."/>
            <person name="Park S.-N."/>
            <person name="Lim Y.K."/>
        </authorList>
    </citation>
    <scope>NUCLEOTIDE SEQUENCE [LARGE SCALE GENOMIC DNA]</scope>
    <source>
        <strain evidence="6 7">KCOM 2505</strain>
    </source>
</reference>
<dbReference type="FunFam" id="3.40.50.12780:FF:000012">
    <property type="entry name" value="Non-ribosomal peptide synthetase"/>
    <property type="match status" value="1"/>
</dbReference>
<dbReference type="Gene3D" id="2.30.38.10">
    <property type="entry name" value="Luciferase, Domain 3"/>
    <property type="match status" value="1"/>
</dbReference>
<dbReference type="EMBL" id="RRUE01000004">
    <property type="protein sequence ID" value="RRN43394.1"/>
    <property type="molecule type" value="Genomic_DNA"/>
</dbReference>
<dbReference type="PROSITE" id="PS00012">
    <property type="entry name" value="PHOSPHOPANTETHEINE"/>
    <property type="match status" value="1"/>
</dbReference>
<evidence type="ECO:0000256" key="4">
    <source>
        <dbReference type="SAM" id="MobiDB-lite"/>
    </source>
</evidence>
<dbReference type="SUPFAM" id="SSF47336">
    <property type="entry name" value="ACP-like"/>
    <property type="match status" value="1"/>
</dbReference>
<sequence length="1248" mass="134971">LLALTLVERMRAAGIRAQVRELFEQPVLSAFADALAQAQAAALARAESGGNAGEGAGEGTYGEIAIPPNDIPDGCTHITPDMLPLVQLTQAEIDSVAGQTPGGMANVQDVYPLAPLQEGMLFHHQLQQEGDAYVTPTLLSFDTRERLERFVTSLNEVVVRHDILRTAVLWEGLSKPVQVVNRTARVELAWADFSETEKALPAGAEDDALARLTRLTDPAHHRLDVRKAPMLHLVAVEDPSPRVPSGSILSGDFAHAGSDVQDASAQGDVATRGRWLLSVSLHHLISDHTTLERIVHEIGLLQQGRSSELPPVVPFRNFVAQAILGADEAAHEAFFRDMLGDIEETTAPFGLLDVQGDGSTVEEIRHLLPADLSSSIRQVARAQGVSAASVFHLAWAMVLSATSGQSSPVFGTVLFGRMGGGEGADNAMGMFINTLPVRIDVDRASVQQTLERTHRTLTALLRHEHASLVLAQRCSSVAAGAPLFTSMLNYRYIGQTGTDTVPSWEGMTVLGGTERTNFPVTLSVDDLGSGFALDSQVDGQIGAQRVIDGMLQALSVITTRLAARDATPLCALQWLPAAEENRLASWGLREHHPLPAQSIHRLFEEQVARHPDAVALTMEDVSLTYRVLNERANRLAHRLMQKGVRAETRVGIAVERSVEMIVGLLAILKAGGAYVPLDPDYPPSRMAHIMADSGMQLLLTQDKLLAEPGDNGMPALQTVLFEDPSIALERSDNPGIVTHPGNLAYVLYTSGSTGVPKGVQVTHGNVTRLLERTQPWFHFGAEDVWTQFHSFAFDFSVWEIFGALCSGGRLVMVPYWVSRTPDAFLALLQKERVTVLNQTPSAFGNLIPLVVAHGSAGALRTVIFGGEALDPQRLADWMDAFGDQVPALVNMYGITETTVHVTYRPIVQVDTATHRSPMGRAIADLGLYVLDGALNRVPVGVVGELYVTGDGLARGYQHRADLTAERFVADPFDAAGGRMYRTGDLVRWTPDGQLEYVGRADHQVKIRGFRIELGEIEAQLLRQPEVREALVMARPSDGGSRLVAYVSLKQGLSVGQPGEPVEERSLVPERQAVSAASEQPAEHPAIQTSERVSDTLQDAALLLRQRLDEVLPAHMVPAAIVVMDALPLNANGKVVRNALPDPAFAASDAYAAPEGETEEALAQLWQTLLNQPRVGRHDNFFELGGHSLLAVTLVSRIQQTMQVHVEVKDIFLHPTVTELASVCVPAAGQAAQTQALDDIEQFISGLLN</sequence>
<name>A0A426FKV7_9BURK</name>
<dbReference type="OrthoDB" id="6297021at2"/>
<dbReference type="Gene3D" id="3.40.50.1820">
    <property type="entry name" value="alpha/beta hydrolase"/>
    <property type="match status" value="1"/>
</dbReference>
<dbReference type="SUPFAM" id="SSF56801">
    <property type="entry name" value="Acetyl-CoA synthetase-like"/>
    <property type="match status" value="1"/>
</dbReference>
<dbReference type="PANTHER" id="PTHR45527:SF1">
    <property type="entry name" value="FATTY ACID SYNTHASE"/>
    <property type="match status" value="1"/>
</dbReference>
<proteinExistence type="predicted"/>
<dbReference type="InterPro" id="IPR010071">
    <property type="entry name" value="AA_adenyl_dom"/>
</dbReference>
<dbReference type="Gene3D" id="3.30.300.30">
    <property type="match status" value="1"/>
</dbReference>
<dbReference type="InterPro" id="IPR000873">
    <property type="entry name" value="AMP-dep_synth/lig_dom"/>
</dbReference>
<dbReference type="GO" id="GO:0003824">
    <property type="term" value="F:catalytic activity"/>
    <property type="evidence" value="ECO:0007669"/>
    <property type="project" value="InterPro"/>
</dbReference>
<dbReference type="Gene3D" id="3.30.559.30">
    <property type="entry name" value="Nonribosomal peptide synthetase, condensation domain"/>
    <property type="match status" value="1"/>
</dbReference>
<dbReference type="Proteomes" id="UP000270261">
    <property type="component" value="Unassembled WGS sequence"/>
</dbReference>
<evidence type="ECO:0000313" key="7">
    <source>
        <dbReference type="Proteomes" id="UP000270261"/>
    </source>
</evidence>
<dbReference type="CDD" id="cd19544">
    <property type="entry name" value="E-C_NRPS"/>
    <property type="match status" value="1"/>
</dbReference>
<gene>
    <name evidence="6" type="ORF">EHV23_15075</name>
</gene>
<dbReference type="Gene3D" id="3.30.559.10">
    <property type="entry name" value="Chloramphenicol acetyltransferase-like domain"/>
    <property type="match status" value="1"/>
</dbReference>
<evidence type="ECO:0000256" key="1">
    <source>
        <dbReference type="ARBA" id="ARBA00001957"/>
    </source>
</evidence>
<evidence type="ECO:0000256" key="2">
    <source>
        <dbReference type="ARBA" id="ARBA00022450"/>
    </source>
</evidence>
<evidence type="ECO:0000256" key="3">
    <source>
        <dbReference type="ARBA" id="ARBA00022553"/>
    </source>
</evidence>
<protein>
    <submittedName>
        <fullName evidence="6">Amino acid adenylation domain-containing protein</fullName>
    </submittedName>
</protein>
<evidence type="ECO:0000313" key="6">
    <source>
        <dbReference type="EMBL" id="RRN43394.1"/>
    </source>
</evidence>
<accession>A0A426FKV7</accession>
<dbReference type="GO" id="GO:0044550">
    <property type="term" value="P:secondary metabolite biosynthetic process"/>
    <property type="evidence" value="ECO:0007669"/>
    <property type="project" value="TreeGrafter"/>
</dbReference>
<dbReference type="InterPro" id="IPR045851">
    <property type="entry name" value="AMP-bd_C_sf"/>
</dbReference>
<dbReference type="FunFam" id="2.30.38.10:FF:000001">
    <property type="entry name" value="Non-ribosomal peptide synthetase PvdI"/>
    <property type="match status" value="1"/>
</dbReference>
<dbReference type="FunFam" id="3.40.50.980:FF:000002">
    <property type="entry name" value="Enterobactin synthetase component F"/>
    <property type="match status" value="1"/>
</dbReference>
<keyword evidence="3" id="KW-0597">Phosphoprotein</keyword>
<dbReference type="RefSeq" id="WP_125096920.1">
    <property type="nucleotide sequence ID" value="NZ_RRUE01000004.1"/>
</dbReference>
<feature type="region of interest" description="Disordered" evidence="4">
    <location>
        <begin position="1053"/>
        <end position="1090"/>
    </location>
</feature>
<dbReference type="GO" id="GO:0031177">
    <property type="term" value="F:phosphopantetheine binding"/>
    <property type="evidence" value="ECO:0007669"/>
    <property type="project" value="TreeGrafter"/>
</dbReference>
<dbReference type="InterPro" id="IPR001242">
    <property type="entry name" value="Condensation_dom"/>
</dbReference>
<dbReference type="InterPro" id="IPR020845">
    <property type="entry name" value="AMP-binding_CS"/>
</dbReference>
<dbReference type="InterPro" id="IPR009081">
    <property type="entry name" value="PP-bd_ACP"/>
</dbReference>
<dbReference type="PROSITE" id="PS50075">
    <property type="entry name" value="CARRIER"/>
    <property type="match status" value="1"/>
</dbReference>
<dbReference type="CDD" id="cd17643">
    <property type="entry name" value="A_NRPS_Cytc1-like"/>
    <property type="match status" value="1"/>
</dbReference>
<dbReference type="Gene3D" id="3.40.50.980">
    <property type="match status" value="2"/>
</dbReference>
<comment type="caution">
    <text evidence="6">The sequence shown here is derived from an EMBL/GenBank/DDBJ whole genome shotgun (WGS) entry which is preliminary data.</text>
</comment>
<dbReference type="InterPro" id="IPR036736">
    <property type="entry name" value="ACP-like_sf"/>
</dbReference>
<comment type="cofactor">
    <cofactor evidence="1">
        <name>pantetheine 4'-phosphate</name>
        <dbReference type="ChEBI" id="CHEBI:47942"/>
    </cofactor>
</comment>
<evidence type="ECO:0000259" key="5">
    <source>
        <dbReference type="PROSITE" id="PS50075"/>
    </source>
</evidence>
<dbReference type="InterPro" id="IPR006162">
    <property type="entry name" value="Ppantetheine_attach_site"/>
</dbReference>
<dbReference type="GO" id="GO:0043041">
    <property type="term" value="P:amino acid activation for nonribosomal peptide biosynthetic process"/>
    <property type="evidence" value="ECO:0007669"/>
    <property type="project" value="TreeGrafter"/>
</dbReference>
<dbReference type="FunFam" id="1.10.1200.10:FF:000005">
    <property type="entry name" value="Nonribosomal peptide synthetase 1"/>
    <property type="match status" value="1"/>
</dbReference>
<dbReference type="Pfam" id="PF00668">
    <property type="entry name" value="Condensation"/>
    <property type="match status" value="2"/>
</dbReference>
<organism evidence="6 7">
    <name type="scientific">Lautropia dentalis</name>
    <dbReference type="NCBI Taxonomy" id="2490857"/>
    <lineage>
        <taxon>Bacteria</taxon>
        <taxon>Pseudomonadati</taxon>
        <taxon>Pseudomonadota</taxon>
        <taxon>Betaproteobacteria</taxon>
        <taxon>Burkholderiales</taxon>
        <taxon>Burkholderiaceae</taxon>
        <taxon>Lautropia</taxon>
    </lineage>
</organism>
<dbReference type="AlphaFoldDB" id="A0A426FKV7"/>
<dbReference type="SUPFAM" id="SSF52777">
    <property type="entry name" value="CoA-dependent acyltransferases"/>
    <property type="match status" value="2"/>
</dbReference>
<keyword evidence="2" id="KW-0596">Phosphopantetheine</keyword>
<keyword evidence="7" id="KW-1185">Reference proteome</keyword>
<feature type="non-terminal residue" evidence="6">
    <location>
        <position position="1"/>
    </location>
</feature>
<dbReference type="PROSITE" id="PS00455">
    <property type="entry name" value="AMP_BINDING"/>
    <property type="match status" value="1"/>
</dbReference>
<dbReference type="Pfam" id="PF00550">
    <property type="entry name" value="PP-binding"/>
    <property type="match status" value="1"/>
</dbReference>
<feature type="domain" description="Carrier" evidence="5">
    <location>
        <begin position="1152"/>
        <end position="1227"/>
    </location>
</feature>